<dbReference type="PROSITE" id="PS51349">
    <property type="entry name" value="FMN_HYDROXY_ACID_DH_2"/>
    <property type="match status" value="1"/>
</dbReference>
<keyword evidence="4" id="KW-0812">Transmembrane</keyword>
<dbReference type="InterPro" id="IPR013785">
    <property type="entry name" value="Aldolase_TIM"/>
</dbReference>
<dbReference type="GO" id="GO:0003973">
    <property type="term" value="F:(S)-2-hydroxy-acid oxidase activity"/>
    <property type="evidence" value="ECO:0007669"/>
    <property type="project" value="TreeGrafter"/>
</dbReference>
<dbReference type="HOGENOM" id="CLU_987876_0_0_1"/>
<evidence type="ECO:0000256" key="2">
    <source>
        <dbReference type="ARBA" id="ARBA00023002"/>
    </source>
</evidence>
<dbReference type="InterPro" id="IPR012133">
    <property type="entry name" value="Alpha-hydoxy_acid_DH_FMN"/>
</dbReference>
<dbReference type="PhylomeDB" id="B4GC24"/>
<evidence type="ECO:0000256" key="1">
    <source>
        <dbReference type="ARBA" id="ARBA00001917"/>
    </source>
</evidence>
<dbReference type="CDD" id="cd02809">
    <property type="entry name" value="alpha_hydroxyacid_oxid_FMN"/>
    <property type="match status" value="1"/>
</dbReference>
<dbReference type="OMA" id="KNIRYAN"/>
<feature type="transmembrane region" description="Helical" evidence="4">
    <location>
        <begin position="233"/>
        <end position="252"/>
    </location>
</feature>
<keyword evidence="4" id="KW-1133">Transmembrane helix</keyword>
<dbReference type="InterPro" id="IPR000262">
    <property type="entry name" value="FMN-dep_DH"/>
</dbReference>
<reference evidence="6 7" key="1">
    <citation type="journal article" date="2007" name="Nature">
        <title>Evolution of genes and genomes on the Drosophila phylogeny.</title>
        <authorList>
            <consortium name="Drosophila 12 Genomes Consortium"/>
            <person name="Clark A.G."/>
            <person name="Eisen M.B."/>
            <person name="Smith D.R."/>
            <person name="Bergman C.M."/>
            <person name="Oliver B."/>
            <person name="Markow T.A."/>
            <person name="Kaufman T.C."/>
            <person name="Kellis M."/>
            <person name="Gelbart W."/>
            <person name="Iyer V.N."/>
            <person name="Pollard D.A."/>
            <person name="Sackton T.B."/>
            <person name="Larracuente A.M."/>
            <person name="Singh N.D."/>
            <person name="Abad J.P."/>
            <person name="Abt D.N."/>
            <person name="Adryan B."/>
            <person name="Aguade M."/>
            <person name="Akashi H."/>
            <person name="Anderson W.W."/>
            <person name="Aquadro C.F."/>
            <person name="Ardell D.H."/>
            <person name="Arguello R."/>
            <person name="Artieri C.G."/>
            <person name="Barbash D.A."/>
            <person name="Barker D."/>
            <person name="Barsanti P."/>
            <person name="Batterham P."/>
            <person name="Batzoglou S."/>
            <person name="Begun D."/>
            <person name="Bhutkar A."/>
            <person name="Blanco E."/>
            <person name="Bosak S.A."/>
            <person name="Bradley R.K."/>
            <person name="Brand A.D."/>
            <person name="Brent M.R."/>
            <person name="Brooks A.N."/>
            <person name="Brown R.H."/>
            <person name="Butlin R.K."/>
            <person name="Caggese C."/>
            <person name="Calvi B.R."/>
            <person name="Bernardo de Carvalho A."/>
            <person name="Caspi A."/>
            <person name="Castrezana S."/>
            <person name="Celniker S.E."/>
            <person name="Chang J.L."/>
            <person name="Chapple C."/>
            <person name="Chatterji S."/>
            <person name="Chinwalla A."/>
            <person name="Civetta A."/>
            <person name="Clifton S.W."/>
            <person name="Comeron J.M."/>
            <person name="Costello J.C."/>
            <person name="Coyne J.A."/>
            <person name="Daub J."/>
            <person name="David R.G."/>
            <person name="Delcher A.L."/>
            <person name="Delehaunty K."/>
            <person name="Do C.B."/>
            <person name="Ebling H."/>
            <person name="Edwards K."/>
            <person name="Eickbush T."/>
            <person name="Evans J.D."/>
            <person name="Filipski A."/>
            <person name="Findeiss S."/>
            <person name="Freyhult E."/>
            <person name="Fulton L."/>
            <person name="Fulton R."/>
            <person name="Garcia A.C."/>
            <person name="Gardiner A."/>
            <person name="Garfield D.A."/>
            <person name="Garvin B.E."/>
            <person name="Gibson G."/>
            <person name="Gilbert D."/>
            <person name="Gnerre S."/>
            <person name="Godfrey J."/>
            <person name="Good R."/>
            <person name="Gotea V."/>
            <person name="Gravely B."/>
            <person name="Greenberg A.J."/>
            <person name="Griffiths-Jones S."/>
            <person name="Gross S."/>
            <person name="Guigo R."/>
            <person name="Gustafson E.A."/>
            <person name="Haerty W."/>
            <person name="Hahn M.W."/>
            <person name="Halligan D.L."/>
            <person name="Halpern A.L."/>
            <person name="Halter G.M."/>
            <person name="Han M.V."/>
            <person name="Heger A."/>
            <person name="Hillier L."/>
            <person name="Hinrichs A.S."/>
            <person name="Holmes I."/>
            <person name="Hoskins R.A."/>
            <person name="Hubisz M.J."/>
            <person name="Hultmark D."/>
            <person name="Huntley M.A."/>
            <person name="Jaffe D.B."/>
            <person name="Jagadeeshan S."/>
            <person name="Jeck W.R."/>
            <person name="Johnson J."/>
            <person name="Jones C.D."/>
            <person name="Jordan W.C."/>
            <person name="Karpen G.H."/>
            <person name="Kataoka E."/>
            <person name="Keightley P.D."/>
            <person name="Kheradpour P."/>
            <person name="Kirkness E.F."/>
            <person name="Koerich L.B."/>
            <person name="Kristiansen K."/>
            <person name="Kudrna D."/>
            <person name="Kulathinal R.J."/>
            <person name="Kumar S."/>
            <person name="Kwok R."/>
            <person name="Lander E."/>
            <person name="Langley C.H."/>
            <person name="Lapoint R."/>
            <person name="Lazzaro B.P."/>
            <person name="Lee S.J."/>
            <person name="Levesque L."/>
            <person name="Li R."/>
            <person name="Lin C.F."/>
            <person name="Lin M.F."/>
            <person name="Lindblad-Toh K."/>
            <person name="Llopart A."/>
            <person name="Long M."/>
            <person name="Low L."/>
            <person name="Lozovsky E."/>
            <person name="Lu J."/>
            <person name="Luo M."/>
            <person name="Machado C.A."/>
            <person name="Makalowski W."/>
            <person name="Marzo M."/>
            <person name="Matsuda M."/>
            <person name="Matzkin L."/>
            <person name="McAllister B."/>
            <person name="McBride C.S."/>
            <person name="McKernan B."/>
            <person name="McKernan K."/>
            <person name="Mendez-Lago M."/>
            <person name="Minx P."/>
            <person name="Mollenhauer M.U."/>
            <person name="Montooth K."/>
            <person name="Mount S.M."/>
            <person name="Mu X."/>
            <person name="Myers E."/>
            <person name="Negre B."/>
            <person name="Newfeld S."/>
            <person name="Nielsen R."/>
            <person name="Noor M.A."/>
            <person name="O'Grady P."/>
            <person name="Pachter L."/>
            <person name="Papaceit M."/>
            <person name="Parisi M.J."/>
            <person name="Parisi M."/>
            <person name="Parts L."/>
            <person name="Pedersen J.S."/>
            <person name="Pesole G."/>
            <person name="Phillippy A.M."/>
            <person name="Ponting C.P."/>
            <person name="Pop M."/>
            <person name="Porcelli D."/>
            <person name="Powell J.R."/>
            <person name="Prohaska S."/>
            <person name="Pruitt K."/>
            <person name="Puig M."/>
            <person name="Quesneville H."/>
            <person name="Ram K.R."/>
            <person name="Rand D."/>
            <person name="Rasmussen M.D."/>
            <person name="Reed L.K."/>
            <person name="Reenan R."/>
            <person name="Reily A."/>
            <person name="Remington K.A."/>
            <person name="Rieger T.T."/>
            <person name="Ritchie M.G."/>
            <person name="Robin C."/>
            <person name="Rogers Y.H."/>
            <person name="Rohde C."/>
            <person name="Rozas J."/>
            <person name="Rubenfield M.J."/>
            <person name="Ruiz A."/>
            <person name="Russo S."/>
            <person name="Salzberg S.L."/>
            <person name="Sanchez-Gracia A."/>
            <person name="Saranga D.J."/>
            <person name="Sato H."/>
            <person name="Schaeffer S.W."/>
            <person name="Schatz M.C."/>
            <person name="Schlenke T."/>
            <person name="Schwartz R."/>
            <person name="Segarra C."/>
            <person name="Singh R.S."/>
            <person name="Sirot L."/>
            <person name="Sirota M."/>
            <person name="Sisneros N.B."/>
            <person name="Smith C.D."/>
            <person name="Smith T.F."/>
            <person name="Spieth J."/>
            <person name="Stage D.E."/>
            <person name="Stark A."/>
            <person name="Stephan W."/>
            <person name="Strausberg R.L."/>
            <person name="Strempel S."/>
            <person name="Sturgill D."/>
            <person name="Sutton G."/>
            <person name="Sutton G.G."/>
            <person name="Tao W."/>
            <person name="Teichmann S."/>
            <person name="Tobari Y.N."/>
            <person name="Tomimura Y."/>
            <person name="Tsolas J.M."/>
            <person name="Valente V.L."/>
            <person name="Venter E."/>
            <person name="Venter J.C."/>
            <person name="Vicario S."/>
            <person name="Vieira F.G."/>
            <person name="Vilella A.J."/>
            <person name="Villasante A."/>
            <person name="Walenz B."/>
            <person name="Wang J."/>
            <person name="Wasserman M."/>
            <person name="Watts T."/>
            <person name="Wilson D."/>
            <person name="Wilson R.K."/>
            <person name="Wing R.A."/>
            <person name="Wolfner M.F."/>
            <person name="Wong A."/>
            <person name="Wong G.K."/>
            <person name="Wu C.I."/>
            <person name="Wu G."/>
            <person name="Yamamoto D."/>
            <person name="Yang H.P."/>
            <person name="Yang S.P."/>
            <person name="Yorke J.A."/>
            <person name="Yoshida K."/>
            <person name="Zdobnov E."/>
            <person name="Zhang P."/>
            <person name="Zhang Y."/>
            <person name="Zimin A.V."/>
            <person name="Baldwin J."/>
            <person name="Abdouelleil A."/>
            <person name="Abdulkadir J."/>
            <person name="Abebe A."/>
            <person name="Abera B."/>
            <person name="Abreu J."/>
            <person name="Acer S.C."/>
            <person name="Aftuck L."/>
            <person name="Alexander A."/>
            <person name="An P."/>
            <person name="Anderson E."/>
            <person name="Anderson S."/>
            <person name="Arachi H."/>
            <person name="Azer M."/>
            <person name="Bachantsang P."/>
            <person name="Barry A."/>
            <person name="Bayul T."/>
            <person name="Berlin A."/>
            <person name="Bessette D."/>
            <person name="Bloom T."/>
            <person name="Blye J."/>
            <person name="Boguslavskiy L."/>
            <person name="Bonnet C."/>
            <person name="Boukhgalter B."/>
            <person name="Bourzgui I."/>
            <person name="Brown A."/>
            <person name="Cahill P."/>
            <person name="Channer S."/>
            <person name="Cheshatsang Y."/>
            <person name="Chuda L."/>
            <person name="Citroen M."/>
            <person name="Collymore A."/>
            <person name="Cooke P."/>
            <person name="Costello M."/>
            <person name="D'Aco K."/>
            <person name="Daza R."/>
            <person name="De Haan G."/>
            <person name="DeGray S."/>
            <person name="DeMaso C."/>
            <person name="Dhargay N."/>
            <person name="Dooley K."/>
            <person name="Dooley E."/>
            <person name="Doricent M."/>
            <person name="Dorje P."/>
            <person name="Dorjee K."/>
            <person name="Dupes A."/>
            <person name="Elong R."/>
            <person name="Falk J."/>
            <person name="Farina A."/>
            <person name="Faro S."/>
            <person name="Ferguson D."/>
            <person name="Fisher S."/>
            <person name="Foley C.D."/>
            <person name="Franke A."/>
            <person name="Friedrich D."/>
            <person name="Gadbois L."/>
            <person name="Gearin G."/>
            <person name="Gearin C.R."/>
            <person name="Giannoukos G."/>
            <person name="Goode T."/>
            <person name="Graham J."/>
            <person name="Grandbois E."/>
            <person name="Grewal S."/>
            <person name="Gyaltsen K."/>
            <person name="Hafez N."/>
            <person name="Hagos B."/>
            <person name="Hall J."/>
            <person name="Henson C."/>
            <person name="Hollinger A."/>
            <person name="Honan T."/>
            <person name="Huard M.D."/>
            <person name="Hughes L."/>
            <person name="Hurhula B."/>
            <person name="Husby M.E."/>
            <person name="Kamat A."/>
            <person name="Kanga B."/>
            <person name="Kashin S."/>
            <person name="Khazanovich D."/>
            <person name="Kisner P."/>
            <person name="Lance K."/>
            <person name="Lara M."/>
            <person name="Lee W."/>
            <person name="Lennon N."/>
            <person name="Letendre F."/>
            <person name="LeVine R."/>
            <person name="Lipovsky A."/>
            <person name="Liu X."/>
            <person name="Liu J."/>
            <person name="Liu S."/>
            <person name="Lokyitsang T."/>
            <person name="Lokyitsang Y."/>
            <person name="Lubonja R."/>
            <person name="Lui A."/>
            <person name="MacDonald P."/>
            <person name="Magnisalis V."/>
            <person name="Maru K."/>
            <person name="Matthews C."/>
            <person name="McCusker W."/>
            <person name="McDonough S."/>
            <person name="Mehta T."/>
            <person name="Meldrim J."/>
            <person name="Meneus L."/>
            <person name="Mihai O."/>
            <person name="Mihalev A."/>
            <person name="Mihova T."/>
            <person name="Mittelman R."/>
            <person name="Mlenga V."/>
            <person name="Montmayeur A."/>
            <person name="Mulrain L."/>
            <person name="Navidi A."/>
            <person name="Naylor J."/>
            <person name="Negash T."/>
            <person name="Nguyen T."/>
            <person name="Nguyen N."/>
            <person name="Nicol R."/>
            <person name="Norbu C."/>
            <person name="Norbu N."/>
            <person name="Novod N."/>
            <person name="O'Neill B."/>
            <person name="Osman S."/>
            <person name="Markiewicz E."/>
            <person name="Oyono O.L."/>
            <person name="Patti C."/>
            <person name="Phunkhang P."/>
            <person name="Pierre F."/>
            <person name="Priest M."/>
            <person name="Raghuraman S."/>
            <person name="Rege F."/>
            <person name="Reyes R."/>
            <person name="Rise C."/>
            <person name="Rogov P."/>
            <person name="Ross K."/>
            <person name="Ryan E."/>
            <person name="Settipalli S."/>
            <person name="Shea T."/>
            <person name="Sherpa N."/>
            <person name="Shi L."/>
            <person name="Shih D."/>
            <person name="Sparrow T."/>
            <person name="Spaulding J."/>
            <person name="Stalker J."/>
            <person name="Stange-Thomann N."/>
            <person name="Stavropoulos S."/>
            <person name="Stone C."/>
            <person name="Strader C."/>
            <person name="Tesfaye S."/>
            <person name="Thomson T."/>
            <person name="Thoulutsang Y."/>
            <person name="Thoulutsang D."/>
            <person name="Topham K."/>
            <person name="Topping I."/>
            <person name="Tsamla T."/>
            <person name="Vassiliev H."/>
            <person name="Vo A."/>
            <person name="Wangchuk T."/>
            <person name="Wangdi T."/>
            <person name="Weiand M."/>
            <person name="Wilkinson J."/>
            <person name="Wilson A."/>
            <person name="Yadav S."/>
            <person name="Young G."/>
            <person name="Yu Q."/>
            <person name="Zembek L."/>
            <person name="Zhong D."/>
            <person name="Zimmer A."/>
            <person name="Zwirko Z."/>
            <person name="Jaffe D.B."/>
            <person name="Alvarez P."/>
            <person name="Brockman W."/>
            <person name="Butler J."/>
            <person name="Chin C."/>
            <person name="Gnerre S."/>
            <person name="Grabherr M."/>
            <person name="Kleber M."/>
            <person name="Mauceli E."/>
            <person name="MacCallum I."/>
        </authorList>
    </citation>
    <scope>NUCLEOTIDE SEQUENCE [LARGE SCALE GENOMIC DNA]</scope>
    <source>
        <strain evidence="7">MSH-3 / Tucson 14011-0111.49</strain>
    </source>
</reference>
<dbReference type="PANTHER" id="PTHR10578">
    <property type="entry name" value="S -2-HYDROXY-ACID OXIDASE-RELATED"/>
    <property type="match status" value="1"/>
</dbReference>
<feature type="domain" description="FMN hydroxy acid dehydrogenase" evidence="5">
    <location>
        <begin position="1"/>
        <end position="282"/>
    </location>
</feature>
<gene>
    <name evidence="6" type="primary">Dper\GL10464</name>
    <name evidence="6" type="ORF">Dper_GL10464</name>
</gene>
<keyword evidence="2" id="KW-0560">Oxidoreductase</keyword>
<evidence type="ECO:0000313" key="6">
    <source>
        <dbReference type="EMBL" id="EDW32367.1"/>
    </source>
</evidence>
<dbReference type="OrthoDB" id="25826at2759"/>
<protein>
    <submittedName>
        <fullName evidence="6">GL10464</fullName>
    </submittedName>
</protein>
<dbReference type="Gene3D" id="3.20.20.70">
    <property type="entry name" value="Aldolase class I"/>
    <property type="match status" value="2"/>
</dbReference>
<dbReference type="AlphaFoldDB" id="B4GC24"/>
<dbReference type="Pfam" id="PF01070">
    <property type="entry name" value="FMN_dh"/>
    <property type="match status" value="2"/>
</dbReference>
<dbReference type="GO" id="GO:0010181">
    <property type="term" value="F:FMN binding"/>
    <property type="evidence" value="ECO:0007669"/>
    <property type="project" value="InterPro"/>
</dbReference>
<dbReference type="SMR" id="B4GC24"/>
<sequence length="282" mass="31211">MIFYCSGKVLRRLRLRPRCLRGVSQLDIGCEIFGEKMKWPLGIAPTAMQKRAHPDDELGNARAAGQAGSIFILSNLSNTSLEDLAAGEPDTFKWFQLYIYKDLMITEKMIHRCEGRRRGPTITGTSGINEYVAGQLDRTITWKDIQWLKKVTRLPIVVKGILTAEDAVLAKEFGCTGIIVSKQGARQLYTVPASIEALLEVVKAVGHDLVVMLDGGIMQGIDIFKALALGAKTVFVVCVVFLGCIFVSVAYVPRPIFGDASALMKGIRCWRSVLHYMRELGM</sequence>
<dbReference type="GO" id="GO:0001561">
    <property type="term" value="P:fatty acid alpha-oxidation"/>
    <property type="evidence" value="ECO:0007669"/>
    <property type="project" value="TreeGrafter"/>
</dbReference>
<evidence type="ECO:0000259" key="5">
    <source>
        <dbReference type="PROSITE" id="PS51349"/>
    </source>
</evidence>
<dbReference type="SUPFAM" id="SSF51395">
    <property type="entry name" value="FMN-linked oxidoreductases"/>
    <property type="match status" value="1"/>
</dbReference>
<evidence type="ECO:0000313" key="7">
    <source>
        <dbReference type="Proteomes" id="UP000008744"/>
    </source>
</evidence>
<evidence type="ECO:0000256" key="4">
    <source>
        <dbReference type="SAM" id="Phobius"/>
    </source>
</evidence>
<dbReference type="InterPro" id="IPR037396">
    <property type="entry name" value="FMN_HAD"/>
</dbReference>
<dbReference type="EMBL" id="CH479181">
    <property type="protein sequence ID" value="EDW32367.1"/>
    <property type="molecule type" value="Genomic_DNA"/>
</dbReference>
<proteinExistence type="inferred from homology"/>
<accession>B4GC24</accession>
<comment type="similarity">
    <text evidence="3">Belongs to the FMN-dependent alpha-hydroxy acid dehydrogenase family.</text>
</comment>
<keyword evidence="4" id="KW-0472">Membrane</keyword>
<comment type="cofactor">
    <cofactor evidence="1">
        <name>FMN</name>
        <dbReference type="ChEBI" id="CHEBI:58210"/>
    </cofactor>
</comment>
<name>B4GC24_DROPE</name>
<keyword evidence="7" id="KW-1185">Reference proteome</keyword>
<dbReference type="GO" id="GO:0005782">
    <property type="term" value="C:peroxisomal matrix"/>
    <property type="evidence" value="ECO:0007669"/>
    <property type="project" value="TreeGrafter"/>
</dbReference>
<dbReference type="PANTHER" id="PTHR10578:SF149">
    <property type="entry name" value="2-HYDROXYACID OXIDASE 2"/>
    <property type="match status" value="1"/>
</dbReference>
<dbReference type="eggNOG" id="KOG0538">
    <property type="taxonomic scope" value="Eukaryota"/>
</dbReference>
<evidence type="ECO:0000256" key="3">
    <source>
        <dbReference type="ARBA" id="ARBA00024042"/>
    </source>
</evidence>
<dbReference type="STRING" id="7234.B4GC24"/>
<dbReference type="Proteomes" id="UP000008744">
    <property type="component" value="Unassembled WGS sequence"/>
</dbReference>
<organism evidence="7">
    <name type="scientific">Drosophila persimilis</name>
    <name type="common">Fruit fly</name>
    <dbReference type="NCBI Taxonomy" id="7234"/>
    <lineage>
        <taxon>Eukaryota</taxon>
        <taxon>Metazoa</taxon>
        <taxon>Ecdysozoa</taxon>
        <taxon>Arthropoda</taxon>
        <taxon>Hexapoda</taxon>
        <taxon>Insecta</taxon>
        <taxon>Pterygota</taxon>
        <taxon>Neoptera</taxon>
        <taxon>Endopterygota</taxon>
        <taxon>Diptera</taxon>
        <taxon>Brachycera</taxon>
        <taxon>Muscomorpha</taxon>
        <taxon>Ephydroidea</taxon>
        <taxon>Drosophilidae</taxon>
        <taxon>Drosophila</taxon>
        <taxon>Sophophora</taxon>
    </lineage>
</organism>